<organism evidence="8 10">
    <name type="scientific">Plasmodiophora brassicae</name>
    <name type="common">Clubroot disease agent</name>
    <dbReference type="NCBI Taxonomy" id="37360"/>
    <lineage>
        <taxon>Eukaryota</taxon>
        <taxon>Sar</taxon>
        <taxon>Rhizaria</taxon>
        <taxon>Endomyxa</taxon>
        <taxon>Phytomyxea</taxon>
        <taxon>Plasmodiophorida</taxon>
        <taxon>Plasmodiophoridae</taxon>
        <taxon>Plasmodiophora</taxon>
    </lineage>
</organism>
<dbReference type="GO" id="GO:0005730">
    <property type="term" value="C:nucleolus"/>
    <property type="evidence" value="ECO:0007669"/>
    <property type="project" value="UniProtKB-SubCell"/>
</dbReference>
<dbReference type="EMBL" id="CDSF01000087">
    <property type="protein sequence ID" value="CEO98827.1"/>
    <property type="molecule type" value="Genomic_DNA"/>
</dbReference>
<dbReference type="GO" id="GO:0000027">
    <property type="term" value="P:ribosomal large subunit assembly"/>
    <property type="evidence" value="ECO:0007669"/>
    <property type="project" value="TreeGrafter"/>
</dbReference>
<evidence type="ECO:0000256" key="5">
    <source>
        <dbReference type="ARBA" id="ARBA00022517"/>
    </source>
</evidence>
<comment type="subcellular location">
    <subcellularLocation>
        <location evidence="1">Nucleus</location>
        <location evidence="1">Nucleolus</location>
    </subcellularLocation>
    <subcellularLocation>
        <location evidence="2">Nucleus</location>
        <location evidence="2">Nucleoplasm</location>
    </subcellularLocation>
</comment>
<dbReference type="EMBL" id="OVEO01000014">
    <property type="protein sequence ID" value="SPR00554.1"/>
    <property type="molecule type" value="Genomic_DNA"/>
</dbReference>
<dbReference type="Pfam" id="PF07767">
    <property type="entry name" value="Nop53"/>
    <property type="match status" value="1"/>
</dbReference>
<dbReference type="AlphaFoldDB" id="A0A0G4IUB6"/>
<evidence type="ECO:0000313" key="8">
    <source>
        <dbReference type="EMBL" id="CEO98827.1"/>
    </source>
</evidence>
<evidence type="ECO:0000313" key="9">
    <source>
        <dbReference type="EMBL" id="SPR00554.1"/>
    </source>
</evidence>
<dbReference type="PANTHER" id="PTHR14211">
    <property type="entry name" value="GLIOMA SUPPRESSOR CANDIDATE REGION GENE 2"/>
    <property type="match status" value="1"/>
</dbReference>
<accession>A0A0G4IUB6</accession>
<geneLocation type="mitochondrion" evidence="9"/>
<evidence type="ECO:0000256" key="1">
    <source>
        <dbReference type="ARBA" id="ARBA00004604"/>
    </source>
</evidence>
<sequence>MGRTAKKRTWRHIDCDDEADQIALRSLPSSSLFSVDNEGRPAKKAKAAVVASAKRTSAKDGNRPTGTGHPSASLTESLPTPAKTYDLWMDSPAPVQDPWLSTAPSNGCRKARHRLPPEAIRVGRASASIQCAEPGQSYNPSPADHAEAVRRAQEAYLEETRDDRRFAAAIQSARQTPTVDECSGTDDDDNEAGTDSIIVGGTAPGRMTRAQRNKRARHLDALRQARRRTAERRLLHQIACLPSKASSVLISKASASKKEGTRTAGSVRRQVRLGPLKQTCSEFPSVLLADDLTGNLRSTVVPSVCNALTQSYVAMQARGYIETRRLAPRPVRRVRLCSRYRHEMDD</sequence>
<reference evidence="8 10" key="1">
    <citation type="submission" date="2015-02" db="EMBL/GenBank/DDBJ databases">
        <authorList>
            <person name="Chooi Y.-H."/>
        </authorList>
    </citation>
    <scope>NUCLEOTIDE SEQUENCE [LARGE SCALE GENOMIC DNA]</scope>
    <source>
        <strain evidence="8">E3</strain>
    </source>
</reference>
<feature type="compositionally biased region" description="Acidic residues" evidence="7">
    <location>
        <begin position="183"/>
        <end position="192"/>
    </location>
</feature>
<evidence type="ECO:0000256" key="3">
    <source>
        <dbReference type="ARBA" id="ARBA00008838"/>
    </source>
</evidence>
<dbReference type="PANTHER" id="PTHR14211:SF7">
    <property type="entry name" value="RIBOSOME BIOGENESIS PROTEIN NOP53"/>
    <property type="match status" value="1"/>
</dbReference>
<keyword evidence="6" id="KW-0539">Nucleus</keyword>
<evidence type="ECO:0000313" key="11">
    <source>
        <dbReference type="Proteomes" id="UP000290189"/>
    </source>
</evidence>
<dbReference type="InterPro" id="IPR011687">
    <property type="entry name" value="Nop53/GLTSCR2"/>
</dbReference>
<feature type="region of interest" description="Disordered" evidence="7">
    <location>
        <begin position="31"/>
        <end position="85"/>
    </location>
</feature>
<protein>
    <recommendedName>
        <fullName evidence="4">Ribosome biogenesis protein NOP53</fullName>
    </recommendedName>
</protein>
<keyword evidence="10" id="KW-1185">Reference proteome</keyword>
<dbReference type="GO" id="GO:0005654">
    <property type="term" value="C:nucleoplasm"/>
    <property type="evidence" value="ECO:0007669"/>
    <property type="project" value="UniProtKB-SubCell"/>
</dbReference>
<comment type="similarity">
    <text evidence="3">Belongs to the NOP53 family.</text>
</comment>
<feature type="compositionally biased region" description="Polar residues" evidence="7">
    <location>
        <begin position="64"/>
        <end position="78"/>
    </location>
</feature>
<dbReference type="Proteomes" id="UP000290189">
    <property type="component" value="Unassembled WGS sequence"/>
</dbReference>
<keyword evidence="9" id="KW-0496">Mitochondrion</keyword>
<evidence type="ECO:0000256" key="2">
    <source>
        <dbReference type="ARBA" id="ARBA00004642"/>
    </source>
</evidence>
<dbReference type="GO" id="GO:0006364">
    <property type="term" value="P:rRNA processing"/>
    <property type="evidence" value="ECO:0007669"/>
    <property type="project" value="TreeGrafter"/>
</dbReference>
<evidence type="ECO:0000256" key="4">
    <source>
        <dbReference type="ARBA" id="ARBA00018339"/>
    </source>
</evidence>
<proteinExistence type="inferred from homology"/>
<dbReference type="Proteomes" id="UP000039324">
    <property type="component" value="Unassembled WGS sequence"/>
</dbReference>
<feature type="region of interest" description="Disordered" evidence="7">
    <location>
        <begin position="170"/>
        <end position="216"/>
    </location>
</feature>
<keyword evidence="5" id="KW-0690">Ribosome biogenesis</keyword>
<gene>
    <name evidence="8" type="ORF">PBRA_006941</name>
    <name evidence="9" type="ORF">PLBR_LOCUS7769</name>
</gene>
<name>A0A0G4IUB6_PLABS</name>
<dbReference type="STRING" id="37360.A0A0G4IUB6"/>
<evidence type="ECO:0000256" key="7">
    <source>
        <dbReference type="SAM" id="MobiDB-lite"/>
    </source>
</evidence>
<dbReference type="GO" id="GO:0008097">
    <property type="term" value="F:5S rRNA binding"/>
    <property type="evidence" value="ECO:0007669"/>
    <property type="project" value="TreeGrafter"/>
</dbReference>
<evidence type="ECO:0000256" key="6">
    <source>
        <dbReference type="ARBA" id="ARBA00023242"/>
    </source>
</evidence>
<evidence type="ECO:0000313" key="10">
    <source>
        <dbReference type="Proteomes" id="UP000039324"/>
    </source>
</evidence>
<reference evidence="9 11" key="2">
    <citation type="submission" date="2018-03" db="EMBL/GenBank/DDBJ databases">
        <authorList>
            <person name="Fogelqvist J."/>
        </authorList>
    </citation>
    <scope>NUCLEOTIDE SEQUENCE [LARGE SCALE GENOMIC DNA]</scope>
</reference>